<dbReference type="Proteomes" id="UP000887540">
    <property type="component" value="Unplaced"/>
</dbReference>
<feature type="compositionally biased region" description="Basic and acidic residues" evidence="6">
    <location>
        <begin position="710"/>
        <end position="724"/>
    </location>
</feature>
<feature type="domain" description="SANT" evidence="9">
    <location>
        <begin position="330"/>
        <end position="381"/>
    </location>
</feature>
<feature type="domain" description="C2H2-type" evidence="7">
    <location>
        <begin position="543"/>
        <end position="570"/>
    </location>
</feature>
<dbReference type="InterPro" id="IPR013087">
    <property type="entry name" value="Znf_C2H2_type"/>
</dbReference>
<organism evidence="10 11">
    <name type="scientific">Acrobeloides nanus</name>
    <dbReference type="NCBI Taxonomy" id="290746"/>
    <lineage>
        <taxon>Eukaryota</taxon>
        <taxon>Metazoa</taxon>
        <taxon>Ecdysozoa</taxon>
        <taxon>Nematoda</taxon>
        <taxon>Chromadorea</taxon>
        <taxon>Rhabditida</taxon>
        <taxon>Tylenchina</taxon>
        <taxon>Cephalobomorpha</taxon>
        <taxon>Cephaloboidea</taxon>
        <taxon>Cephalobidae</taxon>
        <taxon>Acrobeloides</taxon>
    </lineage>
</organism>
<dbReference type="InterPro" id="IPR001005">
    <property type="entry name" value="SANT/Myb"/>
</dbReference>
<dbReference type="PROSITE" id="PS51293">
    <property type="entry name" value="SANT"/>
    <property type="match status" value="1"/>
</dbReference>
<dbReference type="Gene3D" id="3.30.160.60">
    <property type="entry name" value="Classic Zinc Finger"/>
    <property type="match status" value="1"/>
</dbReference>
<protein>
    <submittedName>
        <fullName evidence="11">Transcriptional-regulating factor 1</fullName>
    </submittedName>
</protein>
<feature type="domain" description="ELM2" evidence="8">
    <location>
        <begin position="221"/>
        <end position="314"/>
    </location>
</feature>
<keyword evidence="4" id="KW-0539">Nucleus</keyword>
<dbReference type="SMART" id="SM00717">
    <property type="entry name" value="SANT"/>
    <property type="match status" value="1"/>
</dbReference>
<comment type="subcellular location">
    <subcellularLocation>
        <location evidence="1">Nucleus</location>
    </subcellularLocation>
</comment>
<dbReference type="WBParaSite" id="ACRNAN_scaffold126.g16340.t1">
    <property type="protein sequence ID" value="ACRNAN_scaffold126.g16340.t1"/>
    <property type="gene ID" value="ACRNAN_scaffold126.g16340"/>
</dbReference>
<dbReference type="SUPFAM" id="SSF46689">
    <property type="entry name" value="Homeodomain-like"/>
    <property type="match status" value="1"/>
</dbReference>
<feature type="compositionally biased region" description="Polar residues" evidence="6">
    <location>
        <begin position="694"/>
        <end position="708"/>
    </location>
</feature>
<evidence type="ECO:0000259" key="9">
    <source>
        <dbReference type="PROSITE" id="PS51293"/>
    </source>
</evidence>
<reference evidence="11" key="1">
    <citation type="submission" date="2022-11" db="UniProtKB">
        <authorList>
            <consortium name="WormBaseParasite"/>
        </authorList>
    </citation>
    <scope>IDENTIFICATION</scope>
</reference>
<keyword evidence="10" id="KW-1185">Reference proteome</keyword>
<feature type="compositionally biased region" description="Basic and acidic residues" evidence="6">
    <location>
        <begin position="179"/>
        <end position="197"/>
    </location>
</feature>
<evidence type="ECO:0000259" key="8">
    <source>
        <dbReference type="PROSITE" id="PS51156"/>
    </source>
</evidence>
<dbReference type="GO" id="GO:0000118">
    <property type="term" value="C:histone deacetylase complex"/>
    <property type="evidence" value="ECO:0007669"/>
    <property type="project" value="TreeGrafter"/>
</dbReference>
<keyword evidence="5" id="KW-0862">Zinc</keyword>
<keyword evidence="3" id="KW-0804">Transcription</keyword>
<dbReference type="InterPro" id="IPR000949">
    <property type="entry name" value="ELM2_dom"/>
</dbReference>
<dbReference type="InterPro" id="IPR036236">
    <property type="entry name" value="Znf_C2H2_sf"/>
</dbReference>
<evidence type="ECO:0000256" key="4">
    <source>
        <dbReference type="ARBA" id="ARBA00023242"/>
    </source>
</evidence>
<evidence type="ECO:0000256" key="3">
    <source>
        <dbReference type="ARBA" id="ARBA00023163"/>
    </source>
</evidence>
<keyword evidence="5" id="KW-0863">Zinc-finger</keyword>
<name>A0A914CPM6_9BILA</name>
<feature type="region of interest" description="Disordered" evidence="6">
    <location>
        <begin position="110"/>
        <end position="132"/>
    </location>
</feature>
<dbReference type="GO" id="GO:0006357">
    <property type="term" value="P:regulation of transcription by RNA polymerase II"/>
    <property type="evidence" value="ECO:0007669"/>
    <property type="project" value="TreeGrafter"/>
</dbReference>
<keyword evidence="5" id="KW-0479">Metal-binding</keyword>
<evidence type="ECO:0000256" key="5">
    <source>
        <dbReference type="PROSITE-ProRule" id="PRU00042"/>
    </source>
</evidence>
<dbReference type="InterPro" id="IPR051066">
    <property type="entry name" value="Trans_reg/Corepressor"/>
</dbReference>
<dbReference type="InterPro" id="IPR009057">
    <property type="entry name" value="Homeodomain-like_sf"/>
</dbReference>
<evidence type="ECO:0000256" key="1">
    <source>
        <dbReference type="ARBA" id="ARBA00004123"/>
    </source>
</evidence>
<evidence type="ECO:0000313" key="11">
    <source>
        <dbReference type="WBParaSite" id="ACRNAN_scaffold126.g16340.t1"/>
    </source>
</evidence>
<feature type="compositionally biased region" description="Acidic residues" evidence="6">
    <location>
        <begin position="420"/>
        <end position="430"/>
    </location>
</feature>
<dbReference type="GO" id="GO:0005667">
    <property type="term" value="C:transcription regulator complex"/>
    <property type="evidence" value="ECO:0007669"/>
    <property type="project" value="TreeGrafter"/>
</dbReference>
<accession>A0A914CPM6</accession>
<dbReference type="PANTHER" id="PTHR16089">
    <property type="entry name" value="REST COREPRESSOR COREST PROTEIN-RELATED"/>
    <property type="match status" value="1"/>
</dbReference>
<dbReference type="PROSITE" id="PS50157">
    <property type="entry name" value="ZINC_FINGER_C2H2_2"/>
    <property type="match status" value="1"/>
</dbReference>
<sequence length="724" mass="82568">MENKKKSLLLVPTLHKFSSQLRNPKYQGLPNPLLSLTPYTPPPMLSPLRSGSGLYCQIINKNEEIYQHSNPSTSYDNLIRDEESNNEILLQQKSHRSKNSENLELKVHETKSSENLTENTLPSTGPTRKNGIFLSGQECDDASFAAGLEALRKESTASTISTSSLNLPFDTISSYYRPKGMDSRDDSKKPERKFPEDDKRKISILSDTYYDFVPPESDATPHINLGKSFQARVRKWADREITMQERSLIPERDEPIFDCKCIDHLSSKTVAAYEALACSACIPRIGRNKELALHILMENKGNIQAAVMDLLRSDTVDWEQYPIVYNHKYADTDSWSPEEITAFQDAIYKSEKDFRQVASELRNRSGKECIAFYYTWKKACPDDYRKLRNLRRKRQLLEQQLDYSSYASRLRNHSDNIMETSEEDLSETESDATNPYMPNLEYSPNNSRSGNIEYESLTPPEGEKKKSIVRFTEPGIKHEENNSGNYHWMHAENKINIESNIERQNMLVNEMNVIDKTHLKFPKAISRNILTKKGAQPADDGFFHCRQCDKRFEKVKSLNAHMKSHAMKARAEAEAQLNQASNSQNTQFPSSKIQPVFHHGQNIADLKRTQYEQNQLKQGHDLLGPMPQINAGFSPNRVINTGSNLNQVSSTFNRMSAYGSNLSSSQLSDGIDFVSSAVQQITGFPTFDPTSITSDLSSQMHRQNTFSRSLKPEKEIKPFHERGD</sequence>
<keyword evidence="2" id="KW-0805">Transcription regulation</keyword>
<dbReference type="InterPro" id="IPR017884">
    <property type="entry name" value="SANT_dom"/>
</dbReference>
<feature type="region of interest" description="Disordered" evidence="6">
    <location>
        <begin position="176"/>
        <end position="197"/>
    </location>
</feature>
<evidence type="ECO:0000256" key="6">
    <source>
        <dbReference type="SAM" id="MobiDB-lite"/>
    </source>
</evidence>
<feature type="region of interest" description="Disordered" evidence="6">
    <location>
        <begin position="412"/>
        <end position="465"/>
    </location>
</feature>
<dbReference type="PANTHER" id="PTHR16089:SF40">
    <property type="entry name" value="SUPPRESSOR OF ACTIVATED EGL-4 PROTEIN 1"/>
    <property type="match status" value="1"/>
</dbReference>
<dbReference type="SUPFAM" id="SSF57667">
    <property type="entry name" value="beta-beta-alpha zinc fingers"/>
    <property type="match status" value="1"/>
</dbReference>
<dbReference type="PROSITE" id="PS00028">
    <property type="entry name" value="ZINC_FINGER_C2H2_1"/>
    <property type="match status" value="1"/>
</dbReference>
<evidence type="ECO:0000259" key="7">
    <source>
        <dbReference type="PROSITE" id="PS50157"/>
    </source>
</evidence>
<dbReference type="Gene3D" id="1.10.10.60">
    <property type="entry name" value="Homeodomain-like"/>
    <property type="match status" value="1"/>
</dbReference>
<evidence type="ECO:0000256" key="2">
    <source>
        <dbReference type="ARBA" id="ARBA00023015"/>
    </source>
</evidence>
<dbReference type="SMART" id="SM00355">
    <property type="entry name" value="ZnF_C2H2"/>
    <property type="match status" value="1"/>
</dbReference>
<dbReference type="Pfam" id="PF00249">
    <property type="entry name" value="Myb_DNA-binding"/>
    <property type="match status" value="1"/>
</dbReference>
<feature type="region of interest" description="Disordered" evidence="6">
    <location>
        <begin position="694"/>
        <end position="724"/>
    </location>
</feature>
<feature type="compositionally biased region" description="Polar residues" evidence="6">
    <location>
        <begin position="113"/>
        <end position="127"/>
    </location>
</feature>
<dbReference type="PROSITE" id="PS51156">
    <property type="entry name" value="ELM2"/>
    <property type="match status" value="1"/>
</dbReference>
<dbReference type="GO" id="GO:0008270">
    <property type="term" value="F:zinc ion binding"/>
    <property type="evidence" value="ECO:0007669"/>
    <property type="project" value="UniProtKB-KW"/>
</dbReference>
<evidence type="ECO:0000313" key="10">
    <source>
        <dbReference type="Proteomes" id="UP000887540"/>
    </source>
</evidence>
<dbReference type="AlphaFoldDB" id="A0A914CPM6"/>
<proteinExistence type="predicted"/>
<dbReference type="GO" id="GO:0003714">
    <property type="term" value="F:transcription corepressor activity"/>
    <property type="evidence" value="ECO:0007669"/>
    <property type="project" value="TreeGrafter"/>
</dbReference>